<comment type="caution">
    <text evidence="1">The sequence shown here is derived from an EMBL/GenBank/DDBJ whole genome shotgun (WGS) entry which is preliminary data.</text>
</comment>
<sequence>MPKLPTAVLVAFFVIAVHASPIDHRRILERQDELVHRYPVARQYMPSGSGGYDPTGSGGYGGVYDSSGMGGYGVPGNGGFDSNIDPNAPSMFSALSDPQLHFCLQAAVQSLVDKKTALIQAGTGAAVSTVGALAATGALPVVIQGTKTVVHKTTQMVNSTYHHAKEKVHNATTHILHPFRNNQEEDKKTDKDDHKEKKD</sequence>
<evidence type="ECO:0000313" key="1">
    <source>
        <dbReference type="EMBL" id="KAJ3810478.1"/>
    </source>
</evidence>
<organism evidence="1 2">
    <name type="scientific">Lentinula aff. lateritia</name>
    <dbReference type="NCBI Taxonomy" id="2804960"/>
    <lineage>
        <taxon>Eukaryota</taxon>
        <taxon>Fungi</taxon>
        <taxon>Dikarya</taxon>
        <taxon>Basidiomycota</taxon>
        <taxon>Agaricomycotina</taxon>
        <taxon>Agaricomycetes</taxon>
        <taxon>Agaricomycetidae</taxon>
        <taxon>Agaricales</taxon>
        <taxon>Marasmiineae</taxon>
        <taxon>Omphalotaceae</taxon>
        <taxon>Lentinula</taxon>
    </lineage>
</organism>
<keyword evidence="2" id="KW-1185">Reference proteome</keyword>
<accession>A0ACC1U0V2</accession>
<dbReference type="EMBL" id="MU795099">
    <property type="protein sequence ID" value="KAJ3810478.1"/>
    <property type="molecule type" value="Genomic_DNA"/>
</dbReference>
<evidence type="ECO:0000313" key="2">
    <source>
        <dbReference type="Proteomes" id="UP001163835"/>
    </source>
</evidence>
<protein>
    <submittedName>
        <fullName evidence="1">Uncharacterized protein</fullName>
    </submittedName>
</protein>
<name>A0ACC1U0V2_9AGAR</name>
<gene>
    <name evidence="1" type="ORF">F5876DRAFT_76705</name>
</gene>
<reference evidence="1" key="1">
    <citation type="submission" date="2022-09" db="EMBL/GenBank/DDBJ databases">
        <title>A Global Phylogenomic Analysis of the Shiitake Genus Lentinula.</title>
        <authorList>
            <consortium name="DOE Joint Genome Institute"/>
            <person name="Sierra-Patev S."/>
            <person name="Min B."/>
            <person name="Naranjo-Ortiz M."/>
            <person name="Looney B."/>
            <person name="Konkel Z."/>
            <person name="Slot J.C."/>
            <person name="Sakamoto Y."/>
            <person name="Steenwyk J.L."/>
            <person name="Rokas A."/>
            <person name="Carro J."/>
            <person name="Camarero S."/>
            <person name="Ferreira P."/>
            <person name="Molpeceres G."/>
            <person name="Ruiz-Duenas F.J."/>
            <person name="Serrano A."/>
            <person name="Henrissat B."/>
            <person name="Drula E."/>
            <person name="Hughes K.W."/>
            <person name="Mata J.L."/>
            <person name="Ishikawa N.K."/>
            <person name="Vargas-Isla R."/>
            <person name="Ushijima S."/>
            <person name="Smith C.A."/>
            <person name="Ahrendt S."/>
            <person name="Andreopoulos W."/>
            <person name="He G."/>
            <person name="Labutti K."/>
            <person name="Lipzen A."/>
            <person name="Ng V."/>
            <person name="Riley R."/>
            <person name="Sandor L."/>
            <person name="Barry K."/>
            <person name="Martinez A.T."/>
            <person name="Xiao Y."/>
            <person name="Gibbons J.G."/>
            <person name="Terashima K."/>
            <person name="Grigoriev I.V."/>
            <person name="Hibbett D.S."/>
        </authorList>
    </citation>
    <scope>NUCLEOTIDE SEQUENCE</scope>
    <source>
        <strain evidence="1">TMI1499</strain>
    </source>
</reference>
<proteinExistence type="predicted"/>
<dbReference type="Proteomes" id="UP001163835">
    <property type="component" value="Unassembled WGS sequence"/>
</dbReference>